<keyword evidence="5" id="KW-0999">Mitochondrion inner membrane</keyword>
<keyword evidence="9" id="KW-0496">Mitochondrion</keyword>
<proteinExistence type="inferred from homology"/>
<dbReference type="EMBL" id="MNBE01000532">
    <property type="protein sequence ID" value="OKP09362.1"/>
    <property type="molecule type" value="Genomic_DNA"/>
</dbReference>
<dbReference type="InterPro" id="IPR003593">
    <property type="entry name" value="AAA+_ATPase"/>
</dbReference>
<feature type="non-terminal residue" evidence="15">
    <location>
        <position position="1"/>
    </location>
</feature>
<evidence type="ECO:0000259" key="13">
    <source>
        <dbReference type="SMART" id="SM00382"/>
    </source>
</evidence>
<comment type="similarity">
    <text evidence="2">Belongs to the AAA ATPase family. BCS1 subfamily.</text>
</comment>
<reference evidence="15 16" key="1">
    <citation type="submission" date="2016-10" db="EMBL/GenBank/DDBJ databases">
        <title>Genome sequence of the ascomycete fungus Penicillium subrubescens.</title>
        <authorList>
            <person name="De Vries R.P."/>
            <person name="Peng M."/>
            <person name="Dilokpimol A."/>
            <person name="Hilden K."/>
            <person name="Makela M.R."/>
            <person name="Grigoriev I."/>
            <person name="Riley R."/>
            <person name="Granchi Z."/>
        </authorList>
    </citation>
    <scope>NUCLEOTIDE SEQUENCE [LARGE SCALE GENOMIC DNA]</scope>
    <source>
        <strain evidence="15 16">CBS 132785</strain>
    </source>
</reference>
<evidence type="ECO:0000256" key="4">
    <source>
        <dbReference type="ARBA" id="ARBA00022741"/>
    </source>
</evidence>
<evidence type="ECO:0000256" key="9">
    <source>
        <dbReference type="ARBA" id="ARBA00023128"/>
    </source>
</evidence>
<dbReference type="STRING" id="1316194.A0A1Q5UA58"/>
<keyword evidence="7 12" id="KW-0067">ATP-binding</keyword>
<dbReference type="SMART" id="SM01024">
    <property type="entry name" value="BCS1_N"/>
    <property type="match status" value="1"/>
</dbReference>
<dbReference type="PANTHER" id="PTHR23070">
    <property type="entry name" value="BCS1 AAA-TYPE ATPASE"/>
    <property type="match status" value="1"/>
</dbReference>
<comment type="caution">
    <text evidence="15">The sequence shown here is derived from an EMBL/GenBank/DDBJ whole genome shotgun (WGS) entry which is preliminary data.</text>
</comment>
<feature type="domain" description="BCS1 N-terminal" evidence="14">
    <location>
        <begin position="15"/>
        <end position="172"/>
    </location>
</feature>
<evidence type="ECO:0008006" key="17">
    <source>
        <dbReference type="Google" id="ProtNLM"/>
    </source>
</evidence>
<name>A0A1Q5UA58_9EURO</name>
<evidence type="ECO:0000313" key="16">
    <source>
        <dbReference type="Proteomes" id="UP000186955"/>
    </source>
</evidence>
<evidence type="ECO:0000256" key="6">
    <source>
        <dbReference type="ARBA" id="ARBA00022801"/>
    </source>
</evidence>
<dbReference type="AlphaFoldDB" id="A0A1Q5UA58"/>
<evidence type="ECO:0000256" key="7">
    <source>
        <dbReference type="ARBA" id="ARBA00022840"/>
    </source>
</evidence>
<evidence type="ECO:0000256" key="2">
    <source>
        <dbReference type="ARBA" id="ARBA00007448"/>
    </source>
</evidence>
<evidence type="ECO:0000256" key="3">
    <source>
        <dbReference type="ARBA" id="ARBA00022692"/>
    </source>
</evidence>
<dbReference type="InterPro" id="IPR003960">
    <property type="entry name" value="ATPase_AAA_CS"/>
</dbReference>
<protein>
    <recommendedName>
        <fullName evidence="17">Mitochondrial chaperone BCS1-B</fullName>
    </recommendedName>
</protein>
<dbReference type="InterPro" id="IPR050747">
    <property type="entry name" value="Mitochondrial_chaperone_BCS1"/>
</dbReference>
<dbReference type="Pfam" id="PF25426">
    <property type="entry name" value="AAA_lid_BCS1"/>
    <property type="match status" value="1"/>
</dbReference>
<dbReference type="InterPro" id="IPR003959">
    <property type="entry name" value="ATPase_AAA_core"/>
</dbReference>
<evidence type="ECO:0000313" key="15">
    <source>
        <dbReference type="EMBL" id="OKP09362.1"/>
    </source>
</evidence>
<dbReference type="GO" id="GO:0005524">
    <property type="term" value="F:ATP binding"/>
    <property type="evidence" value="ECO:0007669"/>
    <property type="project" value="UniProtKB-KW"/>
</dbReference>
<dbReference type="InterPro" id="IPR014851">
    <property type="entry name" value="BCS1_N"/>
</dbReference>
<dbReference type="SMART" id="SM00382">
    <property type="entry name" value="AAA"/>
    <property type="match status" value="1"/>
</dbReference>
<comment type="subcellular location">
    <subcellularLocation>
        <location evidence="1">Mitochondrion inner membrane</location>
        <topology evidence="1">Single-pass membrane protein</topology>
    </subcellularLocation>
</comment>
<dbReference type="InterPro" id="IPR057495">
    <property type="entry name" value="AAA_lid_BCS1"/>
</dbReference>
<comment type="catalytic activity">
    <reaction evidence="11">
        <text>ATP + H2O = ADP + phosphate + H(+)</text>
        <dbReference type="Rhea" id="RHEA:13065"/>
        <dbReference type="ChEBI" id="CHEBI:15377"/>
        <dbReference type="ChEBI" id="CHEBI:15378"/>
        <dbReference type="ChEBI" id="CHEBI:30616"/>
        <dbReference type="ChEBI" id="CHEBI:43474"/>
        <dbReference type="ChEBI" id="CHEBI:456216"/>
    </reaction>
    <physiologicalReaction direction="left-to-right" evidence="11">
        <dbReference type="Rhea" id="RHEA:13066"/>
    </physiologicalReaction>
</comment>
<organism evidence="15 16">
    <name type="scientific">Penicillium subrubescens</name>
    <dbReference type="NCBI Taxonomy" id="1316194"/>
    <lineage>
        <taxon>Eukaryota</taxon>
        <taxon>Fungi</taxon>
        <taxon>Dikarya</taxon>
        <taxon>Ascomycota</taxon>
        <taxon>Pezizomycotina</taxon>
        <taxon>Eurotiomycetes</taxon>
        <taxon>Eurotiomycetidae</taxon>
        <taxon>Eurotiales</taxon>
        <taxon>Aspergillaceae</taxon>
        <taxon>Penicillium</taxon>
    </lineage>
</organism>
<dbReference type="SUPFAM" id="SSF52540">
    <property type="entry name" value="P-loop containing nucleoside triphosphate hydrolases"/>
    <property type="match status" value="1"/>
</dbReference>
<keyword evidence="3" id="KW-0812">Transmembrane</keyword>
<dbReference type="PROSITE" id="PS00674">
    <property type="entry name" value="AAA"/>
    <property type="match status" value="1"/>
</dbReference>
<feature type="domain" description="AAA+ ATPase" evidence="13">
    <location>
        <begin position="205"/>
        <end position="344"/>
    </location>
</feature>
<dbReference type="Proteomes" id="UP000186955">
    <property type="component" value="Unassembled WGS sequence"/>
</dbReference>
<evidence type="ECO:0000256" key="5">
    <source>
        <dbReference type="ARBA" id="ARBA00022792"/>
    </source>
</evidence>
<evidence type="ECO:0000259" key="14">
    <source>
        <dbReference type="SMART" id="SM01024"/>
    </source>
</evidence>
<keyword evidence="8" id="KW-1133">Transmembrane helix</keyword>
<dbReference type="Gene3D" id="3.40.50.300">
    <property type="entry name" value="P-loop containing nucleotide triphosphate hydrolases"/>
    <property type="match status" value="1"/>
</dbReference>
<keyword evidence="4 12" id="KW-0547">Nucleotide-binding</keyword>
<dbReference type="Pfam" id="PF00004">
    <property type="entry name" value="AAA"/>
    <property type="match status" value="1"/>
</dbReference>
<accession>A0A1Q5UA58</accession>
<dbReference type="InterPro" id="IPR027417">
    <property type="entry name" value="P-loop_NTPase"/>
</dbReference>
<keyword evidence="6" id="KW-0378">Hydrolase</keyword>
<evidence type="ECO:0000256" key="11">
    <source>
        <dbReference type="ARBA" id="ARBA00048778"/>
    </source>
</evidence>
<evidence type="ECO:0000256" key="1">
    <source>
        <dbReference type="ARBA" id="ARBA00004434"/>
    </source>
</evidence>
<dbReference type="GO" id="GO:0005743">
    <property type="term" value="C:mitochondrial inner membrane"/>
    <property type="evidence" value="ECO:0007669"/>
    <property type="project" value="UniProtKB-SubCell"/>
</dbReference>
<gene>
    <name evidence="15" type="ORF">PENSUB_5293</name>
</gene>
<keyword evidence="10" id="KW-0472">Membrane</keyword>
<dbReference type="Pfam" id="PF08740">
    <property type="entry name" value="BCS1_N"/>
    <property type="match status" value="1"/>
</dbReference>
<sequence length="436" mass="49371">RRQVLLRPTIEEDKVDCLRWCIAFPYARLSTSTVHIQSSNEMHDMLTSWISSRGLESTARSFLAKVDTAPGATMNDTDKKLLKLLPHQGSFYFWYKGQLLFYEARQEDYRYFDQEKITLTSLGRSSYILKDFLQECRSEYLNKIRDKITIFGHRGVQWKRDRVKEARPLSTVILRESEKAPLVADMKDFLNARTRRWYAQRSIPYRRGYLLHGPPGTGKSSFSLSVAGELGLDIYTVSIPAVDDQSLKSLFQELPANCVVLLEDIDAVDSAHSRDSMAATPASGQELSTVTKGVSLSGLLNVLDGVASQEDRILIMTTNHVNALDAALIRPGRVDRTVRFQLVDQDVAMQIFHYMFAQQGDASNQDPHSQPRLGVESQAREFARKIPEGRYSPAQVMSYLLQHRNEPDVALSNLERWVESTNGPIAPVQRRSVSAP</sequence>
<evidence type="ECO:0000256" key="12">
    <source>
        <dbReference type="RuleBase" id="RU003651"/>
    </source>
</evidence>
<keyword evidence="16" id="KW-1185">Reference proteome</keyword>
<dbReference type="GO" id="GO:0016887">
    <property type="term" value="F:ATP hydrolysis activity"/>
    <property type="evidence" value="ECO:0007669"/>
    <property type="project" value="InterPro"/>
</dbReference>
<evidence type="ECO:0000256" key="8">
    <source>
        <dbReference type="ARBA" id="ARBA00022989"/>
    </source>
</evidence>
<evidence type="ECO:0000256" key="10">
    <source>
        <dbReference type="ARBA" id="ARBA00023136"/>
    </source>
</evidence>